<accession>A0AAE0C032</accession>
<organism evidence="2 3">
    <name type="scientific">Cymbomonas tetramitiformis</name>
    <dbReference type="NCBI Taxonomy" id="36881"/>
    <lineage>
        <taxon>Eukaryota</taxon>
        <taxon>Viridiplantae</taxon>
        <taxon>Chlorophyta</taxon>
        <taxon>Pyramimonadophyceae</taxon>
        <taxon>Pyramimonadales</taxon>
        <taxon>Pyramimonadaceae</taxon>
        <taxon>Cymbomonas</taxon>
    </lineage>
</organism>
<keyword evidence="1" id="KW-1133">Transmembrane helix</keyword>
<dbReference type="AlphaFoldDB" id="A0AAE0C032"/>
<dbReference type="EMBL" id="LGRX02030220">
    <property type="protein sequence ID" value="KAK3245971.1"/>
    <property type="molecule type" value="Genomic_DNA"/>
</dbReference>
<proteinExistence type="predicted"/>
<keyword evidence="1" id="KW-0812">Transmembrane</keyword>
<dbReference type="Proteomes" id="UP001190700">
    <property type="component" value="Unassembled WGS sequence"/>
</dbReference>
<protein>
    <submittedName>
        <fullName evidence="2">Uncharacterized protein</fullName>
    </submittedName>
</protein>
<evidence type="ECO:0000313" key="3">
    <source>
        <dbReference type="Proteomes" id="UP001190700"/>
    </source>
</evidence>
<gene>
    <name evidence="2" type="ORF">CYMTET_44475</name>
</gene>
<name>A0AAE0C032_9CHLO</name>
<sequence length="411" mass="45764">MSYGSADGLLEGSADSPIPVGKPRNRVIKVASAIAIIFAVVSAAVLLHTSRTASGAGKAQASAGEGEQQLAEAQPGFLCDFSRYLHKDPRIFLPFCEDSNTSSLCLQPNEPKLEAGYVLASGPGKHFTDLIDMNGMVRHRWVYPDHPMEKSSTLTPNGTLFVHRHYRPSEIPDRWVDFVEEHDAAGLMTELDWDSKIVKECSYISDSHVLHHDAVILPNGNYLSIAFKRMDLEHYVNITGLSKKKGTKEGTQTSIESLYAYYTHCKNPAPGNIFVDGIVELKAVAGQKQCQLVWEWWQADHVIQEQDKDCKNYGVVKDNPHRLNLYFTDEMIGAETLHLNSLDYDPKLDQILLNSMITAEFYIIDHSTTTEEAASHAGGKYGKGGDILYRWGNDEAYHVRSYPVYPGSLLT</sequence>
<evidence type="ECO:0000256" key="1">
    <source>
        <dbReference type="SAM" id="Phobius"/>
    </source>
</evidence>
<reference evidence="2 3" key="1">
    <citation type="journal article" date="2015" name="Genome Biol. Evol.">
        <title>Comparative Genomics of a Bacterivorous Green Alga Reveals Evolutionary Causalities and Consequences of Phago-Mixotrophic Mode of Nutrition.</title>
        <authorList>
            <person name="Burns J.A."/>
            <person name="Paasch A."/>
            <person name="Narechania A."/>
            <person name="Kim E."/>
        </authorList>
    </citation>
    <scope>NUCLEOTIDE SEQUENCE [LARGE SCALE GENOMIC DNA]</scope>
    <source>
        <strain evidence="2 3">PLY_AMNH</strain>
    </source>
</reference>
<feature type="transmembrane region" description="Helical" evidence="1">
    <location>
        <begin position="27"/>
        <end position="47"/>
    </location>
</feature>
<evidence type="ECO:0000313" key="2">
    <source>
        <dbReference type="EMBL" id="KAK3245971.1"/>
    </source>
</evidence>
<comment type="caution">
    <text evidence="2">The sequence shown here is derived from an EMBL/GenBank/DDBJ whole genome shotgun (WGS) entry which is preliminary data.</text>
</comment>
<keyword evidence="1" id="KW-0472">Membrane</keyword>
<keyword evidence="3" id="KW-1185">Reference proteome</keyword>